<evidence type="ECO:0000256" key="2">
    <source>
        <dbReference type="SAM" id="Phobius"/>
    </source>
</evidence>
<reference evidence="3 4" key="1">
    <citation type="journal article" date="2011" name="Stand. Genomic Sci.">
        <title>High quality draft genome sequence of Segniliparus rugosus CDC 945(T)= (ATCC BAA-974(T)).</title>
        <authorList>
            <person name="Earl A.M."/>
            <person name="Desjardins C.A."/>
            <person name="Fitzgerald M.G."/>
            <person name="Arachchi H.M."/>
            <person name="Zeng Q."/>
            <person name="Mehta T."/>
            <person name="Griggs A."/>
            <person name="Birren B.W."/>
            <person name="Toney N.C."/>
            <person name="Carr J."/>
            <person name="Posey J."/>
            <person name="Butler W.R."/>
        </authorList>
    </citation>
    <scope>NUCLEOTIDE SEQUENCE [LARGE SCALE GENOMIC DNA]</scope>
    <source>
        <strain evidence="4">ATCC BAA-974 / DSM 45345 / CCUG 50838 / CIP 108380 / JCM 13579 / CDC 945</strain>
    </source>
</reference>
<evidence type="ECO:0000256" key="1">
    <source>
        <dbReference type="SAM" id="MobiDB-lite"/>
    </source>
</evidence>
<dbReference type="HOGENOM" id="CLU_1488069_0_0_11"/>
<dbReference type="OrthoDB" id="3789157at2"/>
<feature type="transmembrane region" description="Helical" evidence="2">
    <location>
        <begin position="116"/>
        <end position="137"/>
    </location>
</feature>
<dbReference type="AlphaFoldDB" id="E5XQS8"/>
<accession>E5XQS8</accession>
<protein>
    <recommendedName>
        <fullName evidence="5">Transmembrane protein</fullName>
    </recommendedName>
</protein>
<dbReference type="RefSeq" id="WP_007469680.1">
    <property type="nucleotide sequence ID" value="NZ_KI391953.1"/>
</dbReference>
<feature type="transmembrane region" description="Helical" evidence="2">
    <location>
        <begin position="30"/>
        <end position="50"/>
    </location>
</feature>
<feature type="compositionally biased region" description="Basic and acidic residues" evidence="1">
    <location>
        <begin position="161"/>
        <end position="181"/>
    </location>
</feature>
<evidence type="ECO:0000313" key="3">
    <source>
        <dbReference type="EMBL" id="EFV13301.1"/>
    </source>
</evidence>
<dbReference type="EMBL" id="ACZI02000002">
    <property type="protein sequence ID" value="EFV13301.1"/>
    <property type="molecule type" value="Genomic_DNA"/>
</dbReference>
<keyword evidence="2" id="KW-0812">Transmembrane</keyword>
<keyword evidence="2" id="KW-0472">Membrane</keyword>
<name>E5XQS8_SEGRC</name>
<feature type="transmembrane region" description="Helical" evidence="2">
    <location>
        <begin position="62"/>
        <end position="81"/>
    </location>
</feature>
<sequence length="181" mass="19640">MEQFRWAAGRLTLPLNAFLALWTASAGWSVGFAVLFLGGWLLPSTLLCLVRIRKAGELTTAMALAQTATWAGFLLFGLTAVEGAGEPFPETGDQPRSRWTDLVGWSAGGAESSETVARLALAAALTAWLALFVLLVLDARRRLVSEPVADDRPTPTGPASRRGDLRERQRLRTRRDAVAKH</sequence>
<comment type="caution">
    <text evidence="3">The sequence shown here is derived from an EMBL/GenBank/DDBJ whole genome shotgun (WGS) entry which is preliminary data.</text>
</comment>
<organism evidence="3 4">
    <name type="scientific">Segniliparus rugosus (strain ATCC BAA-974 / DSM 45345 / CCUG 50838 / CIP 108380 / JCM 13579 / CDC 945)</name>
    <dbReference type="NCBI Taxonomy" id="679197"/>
    <lineage>
        <taxon>Bacteria</taxon>
        <taxon>Bacillati</taxon>
        <taxon>Actinomycetota</taxon>
        <taxon>Actinomycetes</taxon>
        <taxon>Mycobacteriales</taxon>
        <taxon>Segniliparaceae</taxon>
        <taxon>Segniliparus</taxon>
    </lineage>
</organism>
<feature type="region of interest" description="Disordered" evidence="1">
    <location>
        <begin position="148"/>
        <end position="181"/>
    </location>
</feature>
<proteinExistence type="predicted"/>
<keyword evidence="2" id="KW-1133">Transmembrane helix</keyword>
<keyword evidence="4" id="KW-1185">Reference proteome</keyword>
<dbReference type="STRING" id="679197.HMPREF9336_01850"/>
<evidence type="ECO:0000313" key="4">
    <source>
        <dbReference type="Proteomes" id="UP000004816"/>
    </source>
</evidence>
<dbReference type="Proteomes" id="UP000004816">
    <property type="component" value="Unassembled WGS sequence"/>
</dbReference>
<gene>
    <name evidence="3" type="ORF">HMPREF9336_01850</name>
</gene>
<evidence type="ECO:0008006" key="5">
    <source>
        <dbReference type="Google" id="ProtNLM"/>
    </source>
</evidence>